<name>A0A5M9WVV6_PAEAM</name>
<dbReference type="SUPFAM" id="SSF82693">
    <property type="entry name" value="Multidrug efflux transporter AcrB pore domain, PN1, PN2, PC1 and PC2 subdomains"/>
    <property type="match status" value="2"/>
</dbReference>
<organism evidence="2 3">
    <name type="scientific">Paenibacillus amylolyticus</name>
    <dbReference type="NCBI Taxonomy" id="1451"/>
    <lineage>
        <taxon>Bacteria</taxon>
        <taxon>Bacillati</taxon>
        <taxon>Bacillota</taxon>
        <taxon>Bacilli</taxon>
        <taxon>Bacillales</taxon>
        <taxon>Paenibacillaceae</taxon>
        <taxon>Paenibacillus</taxon>
    </lineage>
</organism>
<dbReference type="Proteomes" id="UP000323664">
    <property type="component" value="Unassembled WGS sequence"/>
</dbReference>
<dbReference type="InterPro" id="IPR027463">
    <property type="entry name" value="AcrB_DN_DC_subdom"/>
</dbReference>
<dbReference type="EMBL" id="RIAS01000010">
    <property type="protein sequence ID" value="KAA8785741.1"/>
    <property type="molecule type" value="Genomic_DNA"/>
</dbReference>
<dbReference type="SUPFAM" id="SSF82866">
    <property type="entry name" value="Multidrug efflux transporter AcrB transmembrane domain"/>
    <property type="match status" value="2"/>
</dbReference>
<reference evidence="2 3" key="1">
    <citation type="journal article" date="2019" name="J. Ind. Microbiol. Biotechnol.">
        <title>Paenibacillus amylolyticus 27C64 has a diverse set of carbohydrate-active enzymes and complete pectin deconstruction system.</title>
        <authorList>
            <person name="Keggi C."/>
            <person name="Doran-Peterson J."/>
        </authorList>
    </citation>
    <scope>NUCLEOTIDE SEQUENCE [LARGE SCALE GENOMIC DNA]</scope>
    <source>
        <strain evidence="2 3">27C64</strain>
    </source>
</reference>
<evidence type="ECO:0000256" key="1">
    <source>
        <dbReference type="SAM" id="Phobius"/>
    </source>
</evidence>
<proteinExistence type="predicted"/>
<dbReference type="Gene3D" id="1.20.1640.10">
    <property type="entry name" value="Multidrug efflux transporter AcrB transmembrane domain"/>
    <property type="match status" value="2"/>
</dbReference>
<dbReference type="AlphaFoldDB" id="A0A5M9WVV6"/>
<comment type="caution">
    <text evidence="2">The sequence shown here is derived from an EMBL/GenBank/DDBJ whole genome shotgun (WGS) entry which is preliminary data.</text>
</comment>
<dbReference type="PANTHER" id="PTHR32063:SF0">
    <property type="entry name" value="SWARMING MOTILITY PROTEIN SWRC"/>
    <property type="match status" value="1"/>
</dbReference>
<feature type="transmembrane region" description="Helical" evidence="1">
    <location>
        <begin position="458"/>
        <end position="485"/>
    </location>
</feature>
<dbReference type="Gene3D" id="3.30.2090.10">
    <property type="entry name" value="Multidrug efflux transporter AcrB TolC docking domain, DN and DC subdomains"/>
    <property type="match status" value="2"/>
</dbReference>
<sequence length="1008" mass="109847">MSFLSRFSVNNPVAICIVIILIVVAGIYSVPRYKQESLPYVEIPYLHVTTVYGGASSQEVQNEITVPINRALKNVEGIKVSQSTSAANFSDITMEFGFKEDMNEKLKQVEEVLRSVTLPAGADKPQTSKFTIDDKPIMYLSLSKQNDIQDSEFQQVIADELMPKLENVSGISQLKVYGLASKNVYVKLDPIKLEANKIAPQQVIQLLRATNTTIPFGTIMLNNSSTEIQISGNFDTIEELKKFALEPSGQLRLSDVAVISEGFAQQDTITRQGGATGSLIHIMKDANANVVEISDQIQKISDEFDSGKVKMEIIYDSATDVRKSVGGLTREAILAAIFASLFIFIFLRNARATLIAIVSIPLSILITLAFLKYFTDITMNVLTLGGITVAIGRVVDDSIVVIENIIRRSRNEKITKDLVVEATKEVGKAVTASTVTTVAVFLPLSVVSGYIGKIFAPFSLSVIVALVASLIVSLTVVPMLSFVLLRNAKVEQHKEEGLLIRSYVRCLKWFITHKKTVLIGALVFILLSIPLVKLTEITFFPQKSGKYIKLIYNLPKGVSLPEVDSKAREIDTLINQSSDVKKAVVTSGSLPGELDPNTYLASTGNKAEWFIALQNDTDIQSFIANTKDQLKEYVSGNNLEIREIIDGPQGPDISIVINGSDLKDIKSSTEQVIAALEGIEGTANIAGSISDYTKAVDINIRAEDALKYGLTTGQAWELINPIFSQNTVGKLGNQENASDIVVQYDKKNYSINELRNLPILSPTGQWITAKEIADIKEVEHLGLIQYQNDEQFSVITGQIIAENSSEINSKIKEKLSLIQFPDNVDLVQGGSSKQVEEMITDMVLAIIIAVGLVYMAMVVTFGGGKIPFTILFSFPLAFTGAILGTVLAGQPISIASLIGLLMLIGIVVTNAIVLVDRVQQERASGLTIREALIHSSKVRVRPIIITTVTTIAALLPLVIGVGEGGSLVSKGLAVVVIGGLITSTILTLFIIPTLYEVFHYRKLRSETK</sequence>
<gene>
    <name evidence="2" type="ORF">EC604_18070</name>
</gene>
<evidence type="ECO:0000313" key="2">
    <source>
        <dbReference type="EMBL" id="KAA8785741.1"/>
    </source>
</evidence>
<dbReference type="Pfam" id="PF00873">
    <property type="entry name" value="ACR_tran"/>
    <property type="match status" value="1"/>
</dbReference>
<evidence type="ECO:0000313" key="3">
    <source>
        <dbReference type="Proteomes" id="UP000323664"/>
    </source>
</evidence>
<dbReference type="Gene3D" id="3.30.70.1320">
    <property type="entry name" value="Multidrug efflux transporter AcrB pore domain like"/>
    <property type="match status" value="1"/>
</dbReference>
<protein>
    <submittedName>
        <fullName evidence="2">Efflux RND transporter permease subunit</fullName>
    </submittedName>
</protein>
<accession>A0A5M9WVV6</accession>
<dbReference type="OrthoDB" id="9757876at2"/>
<dbReference type="PANTHER" id="PTHR32063">
    <property type="match status" value="1"/>
</dbReference>
<dbReference type="PRINTS" id="PR00702">
    <property type="entry name" value="ACRIFLAVINRP"/>
</dbReference>
<dbReference type="SUPFAM" id="SSF82714">
    <property type="entry name" value="Multidrug efflux transporter AcrB TolC docking domain, DN and DC subdomains"/>
    <property type="match status" value="2"/>
</dbReference>
<keyword evidence="1" id="KW-0472">Membrane</keyword>
<feature type="transmembrane region" description="Helical" evidence="1">
    <location>
        <begin position="943"/>
        <end position="961"/>
    </location>
</feature>
<feature type="transmembrane region" description="Helical" evidence="1">
    <location>
        <begin position="12"/>
        <end position="30"/>
    </location>
</feature>
<feature type="transmembrane region" description="Helical" evidence="1">
    <location>
        <begin position="517"/>
        <end position="534"/>
    </location>
</feature>
<dbReference type="GO" id="GO:0042910">
    <property type="term" value="F:xenobiotic transmembrane transporter activity"/>
    <property type="evidence" value="ECO:0007669"/>
    <property type="project" value="TreeGrafter"/>
</dbReference>
<feature type="transmembrane region" description="Helical" evidence="1">
    <location>
        <begin position="354"/>
        <end position="374"/>
    </location>
</feature>
<feature type="transmembrane region" description="Helical" evidence="1">
    <location>
        <begin position="894"/>
        <end position="915"/>
    </location>
</feature>
<feature type="transmembrane region" description="Helical" evidence="1">
    <location>
        <begin position="868"/>
        <end position="888"/>
    </location>
</feature>
<dbReference type="Gene3D" id="3.30.70.1440">
    <property type="entry name" value="Multidrug efflux transporter AcrB pore domain"/>
    <property type="match status" value="1"/>
</dbReference>
<keyword evidence="1" id="KW-1133">Transmembrane helix</keyword>
<feature type="transmembrane region" description="Helical" evidence="1">
    <location>
        <begin position="973"/>
        <end position="998"/>
    </location>
</feature>
<feature type="transmembrane region" description="Helical" evidence="1">
    <location>
        <begin position="842"/>
        <end position="861"/>
    </location>
</feature>
<feature type="transmembrane region" description="Helical" evidence="1">
    <location>
        <begin position="429"/>
        <end position="452"/>
    </location>
</feature>
<dbReference type="Gene3D" id="3.30.70.1430">
    <property type="entry name" value="Multidrug efflux transporter AcrB pore domain"/>
    <property type="match status" value="2"/>
</dbReference>
<dbReference type="RefSeq" id="WP_123065504.1">
    <property type="nucleotide sequence ID" value="NZ_RIAS01000010.1"/>
</dbReference>
<dbReference type="InterPro" id="IPR001036">
    <property type="entry name" value="Acrflvin-R"/>
</dbReference>
<keyword evidence="1" id="KW-0812">Transmembrane</keyword>
<dbReference type="GO" id="GO:0005886">
    <property type="term" value="C:plasma membrane"/>
    <property type="evidence" value="ECO:0007669"/>
    <property type="project" value="TreeGrafter"/>
</dbReference>